<dbReference type="SUPFAM" id="SSF47323">
    <property type="entry name" value="Anticodon-binding domain of a subclass of class I aminoacyl-tRNA synthetases"/>
    <property type="match status" value="1"/>
</dbReference>
<dbReference type="InterPro" id="IPR056411">
    <property type="entry name" value="CysS_C"/>
</dbReference>
<dbReference type="AlphaFoldDB" id="A0A6J6TNC4"/>
<dbReference type="InterPro" id="IPR001173">
    <property type="entry name" value="Glyco_trans_2-like"/>
</dbReference>
<dbReference type="GO" id="GO:0004812">
    <property type="term" value="F:aminoacyl-tRNA ligase activity"/>
    <property type="evidence" value="ECO:0007669"/>
    <property type="project" value="InterPro"/>
</dbReference>
<dbReference type="EMBL" id="CAEZZE010000050">
    <property type="protein sequence ID" value="CAB4748193.1"/>
    <property type="molecule type" value="Genomic_DNA"/>
</dbReference>
<organism evidence="3">
    <name type="scientific">freshwater metagenome</name>
    <dbReference type="NCBI Taxonomy" id="449393"/>
    <lineage>
        <taxon>unclassified sequences</taxon>
        <taxon>metagenomes</taxon>
        <taxon>ecological metagenomes</taxon>
    </lineage>
</organism>
<dbReference type="SUPFAM" id="SSF53448">
    <property type="entry name" value="Nucleotide-diphospho-sugar transferases"/>
    <property type="match status" value="1"/>
</dbReference>
<reference evidence="3" key="1">
    <citation type="submission" date="2020-05" db="EMBL/GenBank/DDBJ databases">
        <authorList>
            <person name="Chiriac C."/>
            <person name="Salcher M."/>
            <person name="Ghai R."/>
            <person name="Kavagutti S V."/>
        </authorList>
    </citation>
    <scope>NUCLEOTIDE SEQUENCE</scope>
</reference>
<feature type="domain" description="Glycosyltransferase 2-like" evidence="1">
    <location>
        <begin position="117"/>
        <end position="201"/>
    </location>
</feature>
<dbReference type="InterPro" id="IPR029044">
    <property type="entry name" value="Nucleotide-diphossugar_trans"/>
</dbReference>
<evidence type="ECO:0000259" key="2">
    <source>
        <dbReference type="Pfam" id="PF23493"/>
    </source>
</evidence>
<feature type="domain" description="Cysteinyl-tRNA ligase anticodon binding" evidence="2">
    <location>
        <begin position="4"/>
        <end position="45"/>
    </location>
</feature>
<dbReference type="Pfam" id="PF23493">
    <property type="entry name" value="CysS_C"/>
    <property type="match status" value="1"/>
</dbReference>
<accession>A0A6J6TNC4</accession>
<dbReference type="InterPro" id="IPR009080">
    <property type="entry name" value="tRNAsynth_Ia_anticodon-bd"/>
</dbReference>
<proteinExistence type="predicted"/>
<dbReference type="Pfam" id="PF00535">
    <property type="entry name" value="Glycos_transf_2"/>
    <property type="match status" value="1"/>
</dbReference>
<dbReference type="Gene3D" id="3.90.550.10">
    <property type="entry name" value="Spore Coat Polysaccharide Biosynthesis Protein SpsA, Chain A"/>
    <property type="match status" value="1"/>
</dbReference>
<evidence type="ECO:0000259" key="1">
    <source>
        <dbReference type="Pfam" id="PF00535"/>
    </source>
</evidence>
<protein>
    <submittedName>
        <fullName evidence="3">Unannotated protein</fullName>
    </submittedName>
</protein>
<dbReference type="GO" id="GO:0006418">
    <property type="term" value="P:tRNA aminoacylation for protein translation"/>
    <property type="evidence" value="ECO:0007669"/>
    <property type="project" value="InterPro"/>
</dbReference>
<evidence type="ECO:0000313" key="3">
    <source>
        <dbReference type="EMBL" id="CAB4748193.1"/>
    </source>
</evidence>
<dbReference type="Gene3D" id="1.20.120.1910">
    <property type="entry name" value="Cysteine-tRNA ligase, C-terminal anti-codon recognition domain"/>
    <property type="match status" value="1"/>
</dbReference>
<gene>
    <name evidence="3" type="ORF">UFOPK2827_00412</name>
</gene>
<name>A0A6J6TNC4_9ZZZZ</name>
<dbReference type="GO" id="GO:0005524">
    <property type="term" value="F:ATP binding"/>
    <property type="evidence" value="ECO:0007669"/>
    <property type="project" value="InterPro"/>
</dbReference>
<sequence>MSAPDSVHDLAKARLAARAEKNFALSDQLRDEIAALGYEVVDVAGGYELRPKKRFPTYESTRDIRQINSGKFEITVAMIINGFQEDAVATIKTIKEHSQCAIAILVVGDPGVLVNELDSRTSLVQLTEDFGWGESANALLRNVTSEFIVIMDPSTRFTGDAITPVLAELKKREFVAVGWRGGLINLEDEWRSVDDKGAGEVDVLFSYFLAMHREDALTARGFSNRALYYRNADIEFSLNLRHSNGRLLQMDLPLEQDRHHGYHDTDPEYRDAQSKKNYDRILERFRGKTAILSPRR</sequence>